<dbReference type="EMBL" id="CAXLJM020000007">
    <property type="protein sequence ID" value="CAL8073757.1"/>
    <property type="molecule type" value="Genomic_DNA"/>
</dbReference>
<evidence type="ECO:0000256" key="1">
    <source>
        <dbReference type="ARBA" id="ARBA00000434"/>
    </source>
</evidence>
<comment type="pathway">
    <text evidence="4">Glycan metabolism; heparan sulfate biosynthesis.</text>
</comment>
<sequence length="700" mass="79002">MGRLPSLKTILLILIGIGVVLILVIISQCQQTNSALFIAPRQPPSQIRDKEVDYYHMVGNQAAGRFTDDWDAYKISKKNYDYKPQIAEALLKEQVRTDYNVIKDDTVGQAGGGGTDDNFHEADDKEMEVYEQKGDPPAVGVNKQGVALGEVSDGEEKKGAGDMRDISCDINGGRQVIPCKAEGSQVFIPFSFLEKEFEVSGHLDEKKDTFMWVHSQAKIFRPKGRYNPTGVFTYFENYQVESRDRVKCISGKFGVPISTQWSSQGYFYPIQIAQFGLSHFSKFLVEGEPHRLMIEDGEDIRASWRPSVTLSAVSQDSNDLIVNNVVQMENPGNTTKAFTLRFEDIAGANINSNIKQLVLSWDMKISKCPSKCALKIIVTVLCDSKPYYLHYVNEDFLIDVKDNKHFYYGLGQEMESDWQHVIRDVHIDTQKGLSFKSPSKRSKSHIKIAKSKVVLESFTIHVSPGVTFLLDNLTMSNAEHMAQFYQAADWFVLNQDDMGGWPIPVKRKFSSDFPAVLEPGWNSAMSQGHALSLLSRAYYFSNSSAYKNALVRAISKIFELSGLERGVQTRFLDKYVWYEEYPTTPSSFVLNGFMYALLGLYDLKMVKVSGGVSTKADKLYEEGLQSLKMMLPLFDTGSGTMYDLRHFTVPGVTPNLARIDYHVTHINQLLTFATFEEDPIFKTTAERWIGYTQGIRAPHN</sequence>
<evidence type="ECO:0000256" key="3">
    <source>
        <dbReference type="ARBA" id="ARBA00004841"/>
    </source>
</evidence>
<evidence type="ECO:0000313" key="16">
    <source>
        <dbReference type="EMBL" id="CAL8073757.1"/>
    </source>
</evidence>
<dbReference type="PANTHER" id="PTHR13174:SF3">
    <property type="entry name" value="D-GLUCURONYL C5-EPIMERASE"/>
    <property type="match status" value="1"/>
</dbReference>
<feature type="domain" description="D-glucuronyl C5-epimerase beta-sandwich" evidence="15">
    <location>
        <begin position="351"/>
        <end position="454"/>
    </location>
</feature>
<evidence type="ECO:0000313" key="17">
    <source>
        <dbReference type="Proteomes" id="UP001642540"/>
    </source>
</evidence>
<dbReference type="EC" id="5.1.3.17" evidence="6"/>
<evidence type="ECO:0000256" key="13">
    <source>
        <dbReference type="SAM" id="Phobius"/>
    </source>
</evidence>
<gene>
    <name evidence="16" type="ORF">ODALV1_LOCUS2698</name>
</gene>
<evidence type="ECO:0000259" key="14">
    <source>
        <dbReference type="Pfam" id="PF06662"/>
    </source>
</evidence>
<reference evidence="16 17" key="1">
    <citation type="submission" date="2024-08" db="EMBL/GenBank/DDBJ databases">
        <authorList>
            <person name="Cucini C."/>
            <person name="Frati F."/>
        </authorList>
    </citation>
    <scope>NUCLEOTIDE SEQUENCE [LARGE SCALE GENOMIC DNA]</scope>
</reference>
<comment type="subcellular location">
    <subcellularLocation>
        <location evidence="12">Endomembrane system</location>
        <topology evidence="12">Single-pass membrane protein</topology>
    </subcellularLocation>
    <subcellularLocation>
        <location evidence="2">Membrane</location>
        <topology evidence="2">Single-pass type II membrane protein</topology>
    </subcellularLocation>
</comment>
<dbReference type="InterPro" id="IPR039721">
    <property type="entry name" value="C5-epimerase"/>
</dbReference>
<dbReference type="PANTHER" id="PTHR13174">
    <property type="entry name" value="D-GLUCURONYL C5-EPIMERASE"/>
    <property type="match status" value="1"/>
</dbReference>
<keyword evidence="8" id="KW-0735">Signal-anchor</keyword>
<name>A0ABP1PQV8_9HEXA</name>
<keyword evidence="9 13" id="KW-1133">Transmembrane helix</keyword>
<protein>
    <recommendedName>
        <fullName evidence="6">heparosan-N-sulfate-glucuronate 5-epimerase</fullName>
        <ecNumber evidence="6">5.1.3.17</ecNumber>
    </recommendedName>
</protein>
<feature type="transmembrane region" description="Helical" evidence="13">
    <location>
        <begin position="7"/>
        <end position="26"/>
    </location>
</feature>
<dbReference type="InterPro" id="IPR010598">
    <property type="entry name" value="C5-epim_C"/>
</dbReference>
<keyword evidence="10 13" id="KW-0472">Membrane</keyword>
<dbReference type="Proteomes" id="UP001642540">
    <property type="component" value="Unassembled WGS sequence"/>
</dbReference>
<keyword evidence="7 13" id="KW-0812">Transmembrane</keyword>
<comment type="catalytic activity">
    <reaction evidence="1">
        <text>[heparosan-N-sulfate](n) = [heparan-N-sulfate](n)</text>
        <dbReference type="Rhea" id="RHEA:20197"/>
        <dbReference type="Rhea" id="RHEA-COMP:9556"/>
        <dbReference type="Rhea" id="RHEA-COMP:9557"/>
        <dbReference type="ChEBI" id="CHEBI:58041"/>
        <dbReference type="ChEBI" id="CHEBI:58287"/>
        <dbReference type="EC" id="5.1.3.17"/>
    </reaction>
</comment>
<evidence type="ECO:0000256" key="9">
    <source>
        <dbReference type="ARBA" id="ARBA00022989"/>
    </source>
</evidence>
<organism evidence="16 17">
    <name type="scientific">Orchesella dallaii</name>
    <dbReference type="NCBI Taxonomy" id="48710"/>
    <lineage>
        <taxon>Eukaryota</taxon>
        <taxon>Metazoa</taxon>
        <taxon>Ecdysozoa</taxon>
        <taxon>Arthropoda</taxon>
        <taxon>Hexapoda</taxon>
        <taxon>Collembola</taxon>
        <taxon>Entomobryomorpha</taxon>
        <taxon>Entomobryoidea</taxon>
        <taxon>Orchesellidae</taxon>
        <taxon>Orchesellinae</taxon>
        <taxon>Orchesella</taxon>
    </lineage>
</organism>
<dbReference type="Pfam" id="PF21174">
    <property type="entry name" value="Glce_b_sandwich"/>
    <property type="match status" value="1"/>
</dbReference>
<accession>A0ABP1PQV8</accession>
<evidence type="ECO:0000256" key="7">
    <source>
        <dbReference type="ARBA" id="ARBA00022692"/>
    </source>
</evidence>
<proteinExistence type="inferred from homology"/>
<evidence type="ECO:0000259" key="15">
    <source>
        <dbReference type="Pfam" id="PF21174"/>
    </source>
</evidence>
<feature type="domain" description="D-glucuronyl C5-epimerase C-terminal" evidence="14">
    <location>
        <begin position="495"/>
        <end position="689"/>
    </location>
</feature>
<comment type="pathway">
    <text evidence="3">Glycan metabolism; heparin biosynthesis.</text>
</comment>
<keyword evidence="17" id="KW-1185">Reference proteome</keyword>
<keyword evidence="11" id="KW-0413">Isomerase</keyword>
<evidence type="ECO:0000256" key="10">
    <source>
        <dbReference type="ARBA" id="ARBA00023136"/>
    </source>
</evidence>
<evidence type="ECO:0000256" key="4">
    <source>
        <dbReference type="ARBA" id="ARBA00005093"/>
    </source>
</evidence>
<evidence type="ECO:0000256" key="5">
    <source>
        <dbReference type="ARBA" id="ARBA00005584"/>
    </source>
</evidence>
<evidence type="ECO:0000256" key="11">
    <source>
        <dbReference type="ARBA" id="ARBA00023235"/>
    </source>
</evidence>
<evidence type="ECO:0000256" key="8">
    <source>
        <dbReference type="ARBA" id="ARBA00022968"/>
    </source>
</evidence>
<evidence type="ECO:0000256" key="12">
    <source>
        <dbReference type="ARBA" id="ARBA00037847"/>
    </source>
</evidence>
<dbReference type="InterPro" id="IPR059154">
    <property type="entry name" value="Glce_b_sandwich"/>
</dbReference>
<comment type="caution">
    <text evidence="16">The sequence shown here is derived from an EMBL/GenBank/DDBJ whole genome shotgun (WGS) entry which is preliminary data.</text>
</comment>
<dbReference type="Pfam" id="PF06662">
    <property type="entry name" value="C5-epim_C"/>
    <property type="match status" value="1"/>
</dbReference>
<comment type="similarity">
    <text evidence="5">Belongs to the D-glucuronyl C5-epimerase family.</text>
</comment>
<evidence type="ECO:0000256" key="6">
    <source>
        <dbReference type="ARBA" id="ARBA00012087"/>
    </source>
</evidence>
<evidence type="ECO:0000256" key="2">
    <source>
        <dbReference type="ARBA" id="ARBA00004606"/>
    </source>
</evidence>